<evidence type="ECO:0000256" key="10">
    <source>
        <dbReference type="ARBA" id="ARBA00023159"/>
    </source>
</evidence>
<dbReference type="GO" id="GO:0008270">
    <property type="term" value="F:zinc ion binding"/>
    <property type="evidence" value="ECO:0007669"/>
    <property type="project" value="UniProtKB-KW"/>
</dbReference>
<dbReference type="GeneTree" id="ENSGT00940000157890"/>
<feature type="compositionally biased region" description="Basic and acidic residues" evidence="14">
    <location>
        <begin position="851"/>
        <end position="861"/>
    </location>
</feature>
<evidence type="ECO:0000256" key="5">
    <source>
        <dbReference type="ARBA" id="ARBA00022737"/>
    </source>
</evidence>
<feature type="region of interest" description="Disordered" evidence="14">
    <location>
        <begin position="208"/>
        <end position="264"/>
    </location>
</feature>
<keyword evidence="18" id="KW-1185">Reference proteome</keyword>
<dbReference type="FunFam" id="3.30.160.60:FF:000624">
    <property type="entry name" value="zinc finger protein 697"/>
    <property type="match status" value="1"/>
</dbReference>
<evidence type="ECO:0000256" key="7">
    <source>
        <dbReference type="ARBA" id="ARBA00022833"/>
    </source>
</evidence>
<feature type="region of interest" description="Disordered" evidence="14">
    <location>
        <begin position="1046"/>
        <end position="1082"/>
    </location>
</feature>
<feature type="domain" description="C2H2-type" evidence="15">
    <location>
        <begin position="333"/>
        <end position="361"/>
    </location>
</feature>
<dbReference type="FunFam" id="3.30.160.60:FF:000226">
    <property type="entry name" value="Zinc finger protein 236 variant"/>
    <property type="match status" value="1"/>
</dbReference>
<feature type="domain" description="C2H2-type" evidence="15">
    <location>
        <begin position="495"/>
        <end position="522"/>
    </location>
</feature>
<feature type="domain" description="C2H2-type" evidence="15">
    <location>
        <begin position="764"/>
        <end position="792"/>
    </location>
</feature>
<dbReference type="InterPro" id="IPR044409">
    <property type="entry name" value="PRDM15_PR-SET"/>
</dbReference>
<dbReference type="Gene3D" id="2.170.270.10">
    <property type="entry name" value="SET domain"/>
    <property type="match status" value="1"/>
</dbReference>
<evidence type="ECO:0000256" key="9">
    <source>
        <dbReference type="ARBA" id="ARBA00023125"/>
    </source>
</evidence>
<dbReference type="InterPro" id="IPR046341">
    <property type="entry name" value="SET_dom_sf"/>
</dbReference>
<dbReference type="FunFam" id="2.170.270.10:FF:000007">
    <property type="entry name" value="PR domain zinc finger protein 10"/>
    <property type="match status" value="1"/>
</dbReference>
<feature type="domain" description="C2H2-type" evidence="15">
    <location>
        <begin position="708"/>
        <end position="735"/>
    </location>
</feature>
<evidence type="ECO:0000256" key="1">
    <source>
        <dbReference type="ARBA" id="ARBA00003767"/>
    </source>
</evidence>
<feature type="compositionally biased region" description="Basic and acidic residues" evidence="14">
    <location>
        <begin position="449"/>
        <end position="462"/>
    </location>
</feature>
<keyword evidence="10" id="KW-0010">Activator</keyword>
<evidence type="ECO:0000256" key="14">
    <source>
        <dbReference type="SAM" id="MobiDB-lite"/>
    </source>
</evidence>
<evidence type="ECO:0000256" key="6">
    <source>
        <dbReference type="ARBA" id="ARBA00022771"/>
    </source>
</evidence>
<evidence type="ECO:0000256" key="3">
    <source>
        <dbReference type="ARBA" id="ARBA00006991"/>
    </source>
</evidence>
<feature type="domain" description="C2H2-type" evidence="15">
    <location>
        <begin position="624"/>
        <end position="651"/>
    </location>
</feature>
<feature type="compositionally biased region" description="Basic residues" evidence="14">
    <location>
        <begin position="227"/>
        <end position="238"/>
    </location>
</feature>
<dbReference type="Pfam" id="PF00096">
    <property type="entry name" value="zf-C2H2"/>
    <property type="match status" value="7"/>
</dbReference>
<dbReference type="GO" id="GO:0005634">
    <property type="term" value="C:nucleus"/>
    <property type="evidence" value="ECO:0007669"/>
    <property type="project" value="UniProtKB-SubCell"/>
</dbReference>
<keyword evidence="8" id="KW-0805">Transcription regulation</keyword>
<feature type="domain" description="C2H2-type" evidence="15">
    <location>
        <begin position="468"/>
        <end position="495"/>
    </location>
</feature>
<evidence type="ECO:0000256" key="12">
    <source>
        <dbReference type="ARBA" id="ARBA00023242"/>
    </source>
</evidence>
<evidence type="ECO:0000259" key="16">
    <source>
        <dbReference type="PROSITE" id="PS50280"/>
    </source>
</evidence>
<dbReference type="PROSITE" id="PS50157">
    <property type="entry name" value="ZINC_FINGER_C2H2_2"/>
    <property type="match status" value="14"/>
</dbReference>
<keyword evidence="4" id="KW-0479">Metal-binding</keyword>
<keyword evidence="5" id="KW-0677">Repeat</keyword>
<dbReference type="CDD" id="cd19199">
    <property type="entry name" value="PR-SET_PRDM15"/>
    <property type="match status" value="1"/>
</dbReference>
<keyword evidence="9" id="KW-0238">DNA-binding</keyword>
<dbReference type="Gene3D" id="3.30.160.60">
    <property type="entry name" value="Classic Zinc Finger"/>
    <property type="match status" value="11"/>
</dbReference>
<feature type="domain" description="C2H2-type" evidence="15">
    <location>
        <begin position="367"/>
        <end position="385"/>
    </location>
</feature>
<dbReference type="Pfam" id="PF23573">
    <property type="entry name" value="zf-C2H2_PRDM15"/>
    <property type="match status" value="1"/>
</dbReference>
<feature type="region of interest" description="Disordered" evidence="14">
    <location>
        <begin position="537"/>
        <end position="557"/>
    </location>
</feature>
<organism evidence="17 18">
    <name type="scientific">Dicentrarchus labrax</name>
    <name type="common">European seabass</name>
    <name type="synonym">Morone labrax</name>
    <dbReference type="NCBI Taxonomy" id="13489"/>
    <lineage>
        <taxon>Eukaryota</taxon>
        <taxon>Metazoa</taxon>
        <taxon>Chordata</taxon>
        <taxon>Craniata</taxon>
        <taxon>Vertebrata</taxon>
        <taxon>Euteleostomi</taxon>
        <taxon>Actinopterygii</taxon>
        <taxon>Neopterygii</taxon>
        <taxon>Teleostei</taxon>
        <taxon>Neoteleostei</taxon>
        <taxon>Acanthomorphata</taxon>
        <taxon>Eupercaria</taxon>
        <taxon>Moronidae</taxon>
        <taxon>Dicentrarchus</taxon>
    </lineage>
</organism>
<evidence type="ECO:0000256" key="13">
    <source>
        <dbReference type="PROSITE-ProRule" id="PRU00042"/>
    </source>
</evidence>
<reference evidence="17" key="2">
    <citation type="submission" date="2025-09" db="UniProtKB">
        <authorList>
            <consortium name="Ensembl"/>
        </authorList>
    </citation>
    <scope>IDENTIFICATION</scope>
</reference>
<evidence type="ECO:0000313" key="17">
    <source>
        <dbReference type="Ensembl" id="ENSDLAP00005022480.2"/>
    </source>
</evidence>
<dbReference type="PROSITE" id="PS50280">
    <property type="entry name" value="SET"/>
    <property type="match status" value="1"/>
</dbReference>
<feature type="domain" description="C2H2-type" evidence="15">
    <location>
        <begin position="421"/>
        <end position="448"/>
    </location>
</feature>
<dbReference type="FunFam" id="3.30.160.60:FF:000593">
    <property type="entry name" value="PR domain zinc finger protein 15"/>
    <property type="match status" value="1"/>
</dbReference>
<dbReference type="Ensembl" id="ENSDLAT00005024069.2">
    <property type="protein sequence ID" value="ENSDLAP00005022480.2"/>
    <property type="gene ID" value="ENSDLAG00005010264.2"/>
</dbReference>
<feature type="domain" description="SET" evidence="16">
    <location>
        <begin position="47"/>
        <end position="157"/>
    </location>
</feature>
<feature type="domain" description="C2H2-type" evidence="15">
    <location>
        <begin position="736"/>
        <end position="763"/>
    </location>
</feature>
<dbReference type="Pfam" id="PF13894">
    <property type="entry name" value="zf-C2H2_4"/>
    <property type="match status" value="1"/>
</dbReference>
<sequence>MAEQAPDEFIWCEDCGQYHDSECPELGPLVTVQDSFVLSRARSSLPSSLEIRPVADGEEGVFVLRRLVKRTRFGPFEAKRVTHLEKEGAFPLKIFQRDGVVVCFDSSSEEDCNWMMLVRPATDHKHQNLTAYQQDDDLYFNTSQDVLPGTELRVWYGAFYAKKMEKPMLKSPLQPPPPAGNMLSHLDEGKTVTVLSVDPLLPQEESLVGPDEEEADPPAAQPGPKRGQGRGRRAKGRRPGATAAASKHKGEEQKTGDVKTSVKSSEPVASAVTAVAAAAERSSLLSTPDSGVVLKRHKTREHKRVYRCSLCNKVFQNSSNLNRHVRSHGDKRFKCDECDKKFSRKESLKQHISYKHSKNLPDQEYKYKCNTCEKSFRLENALKFHNCRTDDKTFQCDICSRFFSTNSNLSKHKKKHGEKLYSCEICNKMFYRKDVMQEHHRRHGPKHMKREELEANGEEGTKYRKEPSPCPICGKVFSCRSNMNKHLLTHGDKKYTCEICARKFFRVDVLRDHIHVHFKDIALMDEQEREGFIKKIGISADDSDESDEDEEEDDPEHHKYNCKKCQLSFAKGREYLKHIMEQHKERGYGCGICNRRFALKATYNAHLVIHREQLPDPAVQKYIHPCEICGRIFNSIGNLERHKIIHTGVKSHSCDKCNKSFARKDMLKEHLRVHDDIRDFLCAECGKGMKTKHALRHHMKLHKGIKEYECKECNRKFAQKVNMLKHYKRHTGIKDFMCELCGKTFSERTTLETHKLIHTVGKTWTCATCDKKYLTEYMLQKHVHLTHEKVEAQSCHLCGTKVSTRASMNRHLRRKHPEVVSVRIDDFEDLQETSTINDSSISIVQPTLTLEKDGMAQERSSRPSRHSKKKQRVQAEPELSESDEYVDFTEQRHETMAEFNTVIVGDETETSSAVQSIQQVVVLADPSATSASSPNSSVGLTNITVTPITSHAPAQFTSLQPVAVGHLTASDRPLTLDNSILTVTFDTVSGSAMLHNRPAELVPETVGPGGGTAPQSVAHFINVTTLVNPMGHQLEAPTLAWRPVPAAEGSQVTPGPEPGRPIQSQPATPQQQSGSAQQMFSY</sequence>
<dbReference type="PANTHER" id="PTHR24379:SF127">
    <property type="entry name" value="BLOODY FINGERS-RELATED"/>
    <property type="match status" value="1"/>
</dbReference>
<accession>A0A8C4EQ06</accession>
<feature type="region of interest" description="Disordered" evidence="14">
    <location>
        <begin position="851"/>
        <end position="883"/>
    </location>
</feature>
<protein>
    <submittedName>
        <fullName evidence="17">PR/SET domain 15</fullName>
    </submittedName>
</protein>
<feature type="domain" description="C2H2-type" evidence="15">
    <location>
        <begin position="652"/>
        <end position="679"/>
    </location>
</feature>
<evidence type="ECO:0000256" key="11">
    <source>
        <dbReference type="ARBA" id="ARBA00023163"/>
    </source>
</evidence>
<feature type="domain" description="C2H2-type" evidence="15">
    <location>
        <begin position="680"/>
        <end position="707"/>
    </location>
</feature>
<keyword evidence="6 13" id="KW-0863">Zinc-finger</keyword>
<dbReference type="FunFam" id="3.30.160.60:FF:004086">
    <property type="match status" value="1"/>
</dbReference>
<dbReference type="GO" id="GO:0000977">
    <property type="term" value="F:RNA polymerase II transcription regulatory region sequence-specific DNA binding"/>
    <property type="evidence" value="ECO:0007669"/>
    <property type="project" value="TreeGrafter"/>
</dbReference>
<gene>
    <name evidence="17" type="primary">prdm15</name>
</gene>
<evidence type="ECO:0000256" key="8">
    <source>
        <dbReference type="ARBA" id="ARBA00023015"/>
    </source>
</evidence>
<feature type="domain" description="C2H2-type" evidence="15">
    <location>
        <begin position="588"/>
        <end position="615"/>
    </location>
</feature>
<dbReference type="GO" id="GO:0000981">
    <property type="term" value="F:DNA-binding transcription factor activity, RNA polymerase II-specific"/>
    <property type="evidence" value="ECO:0007669"/>
    <property type="project" value="TreeGrafter"/>
</dbReference>
<feature type="domain" description="C2H2-type" evidence="15">
    <location>
        <begin position="394"/>
        <end position="416"/>
    </location>
</feature>
<keyword evidence="11" id="KW-0804">Transcription</keyword>
<dbReference type="PROSITE" id="PS00028">
    <property type="entry name" value="ZINC_FINGER_C2H2_1"/>
    <property type="match status" value="15"/>
</dbReference>
<keyword evidence="7" id="KW-0862">Zinc</keyword>
<feature type="compositionally biased region" description="Basic and acidic residues" evidence="14">
    <location>
        <begin position="248"/>
        <end position="257"/>
    </location>
</feature>
<evidence type="ECO:0000313" key="18">
    <source>
        <dbReference type="Proteomes" id="UP000694389"/>
    </source>
</evidence>
<dbReference type="FunFam" id="3.30.160.60:FF:000100">
    <property type="entry name" value="Zinc finger 45-like"/>
    <property type="match status" value="1"/>
</dbReference>
<dbReference type="InterPro" id="IPR036236">
    <property type="entry name" value="Znf_C2H2_sf"/>
</dbReference>
<feature type="compositionally biased region" description="Polar residues" evidence="14">
    <location>
        <begin position="1062"/>
        <end position="1082"/>
    </location>
</feature>
<feature type="compositionally biased region" description="Acidic residues" evidence="14">
    <location>
        <begin position="541"/>
        <end position="554"/>
    </location>
</feature>
<feature type="domain" description="C2H2-type" evidence="15">
    <location>
        <begin position="306"/>
        <end position="333"/>
    </location>
</feature>
<dbReference type="Pfam" id="PF12874">
    <property type="entry name" value="zf-met"/>
    <property type="match status" value="1"/>
</dbReference>
<evidence type="ECO:0000256" key="4">
    <source>
        <dbReference type="ARBA" id="ARBA00022723"/>
    </source>
</evidence>
<dbReference type="FunFam" id="3.30.160.60:FF:003229">
    <property type="entry name" value="PR/SET domain 15"/>
    <property type="match status" value="1"/>
</dbReference>
<proteinExistence type="inferred from homology"/>
<dbReference type="InterPro" id="IPR059126">
    <property type="entry name" value="zf-C2H2_PRDM15"/>
</dbReference>
<comment type="similarity">
    <text evidence="3">Belongs to the krueppel C2H2-type zinc-finger protein family.</text>
</comment>
<evidence type="ECO:0000256" key="2">
    <source>
        <dbReference type="ARBA" id="ARBA00004123"/>
    </source>
</evidence>
<reference evidence="17" key="1">
    <citation type="submission" date="2025-08" db="UniProtKB">
        <authorList>
            <consortium name="Ensembl"/>
        </authorList>
    </citation>
    <scope>IDENTIFICATION</scope>
</reference>
<comment type="function">
    <text evidence="1">May be involved in transcriptional regulation.</text>
</comment>
<dbReference type="InterPro" id="IPR013087">
    <property type="entry name" value="Znf_C2H2_type"/>
</dbReference>
<name>A0A8C4EQ06_DICLA</name>
<dbReference type="SUPFAM" id="SSF57667">
    <property type="entry name" value="beta-beta-alpha zinc fingers"/>
    <property type="match status" value="7"/>
</dbReference>
<comment type="subcellular location">
    <subcellularLocation>
        <location evidence="2">Nucleus</location>
    </subcellularLocation>
</comment>
<dbReference type="AlphaFoldDB" id="A0A8C4EQ06"/>
<dbReference type="PANTHER" id="PTHR24379">
    <property type="entry name" value="KRAB AND ZINC FINGER DOMAIN-CONTAINING"/>
    <property type="match status" value="1"/>
</dbReference>
<dbReference type="Pfam" id="PF21549">
    <property type="entry name" value="PRDM2_PR"/>
    <property type="match status" value="1"/>
</dbReference>
<keyword evidence="12" id="KW-0539">Nucleus</keyword>
<dbReference type="Proteomes" id="UP000694389">
    <property type="component" value="Unassembled WGS sequence"/>
</dbReference>
<dbReference type="InterPro" id="IPR001214">
    <property type="entry name" value="SET_dom"/>
</dbReference>
<evidence type="ECO:0000259" key="15">
    <source>
        <dbReference type="PROSITE" id="PS50157"/>
    </source>
</evidence>
<feature type="region of interest" description="Disordered" evidence="14">
    <location>
        <begin position="440"/>
        <end position="462"/>
    </location>
</feature>
<feature type="compositionally biased region" description="Basic residues" evidence="14">
    <location>
        <begin position="862"/>
        <end position="872"/>
    </location>
</feature>
<dbReference type="SMART" id="SM00355">
    <property type="entry name" value="ZnF_C2H2"/>
    <property type="match status" value="16"/>
</dbReference>